<dbReference type="GO" id="GO:0000307">
    <property type="term" value="C:cyclin-dependent protein kinase holoenzyme complex"/>
    <property type="evidence" value="ECO:0007669"/>
    <property type="project" value="TreeGrafter"/>
</dbReference>
<dbReference type="InterPro" id="IPR013922">
    <property type="entry name" value="Cyclin_PHO80-like"/>
</dbReference>
<dbReference type="GO" id="GO:0019901">
    <property type="term" value="F:protein kinase binding"/>
    <property type="evidence" value="ECO:0007669"/>
    <property type="project" value="InterPro"/>
</dbReference>
<keyword evidence="4" id="KW-1185">Reference proteome</keyword>
<dbReference type="InterPro" id="IPR036915">
    <property type="entry name" value="Cyclin-like_sf"/>
</dbReference>
<evidence type="ECO:0000313" key="3">
    <source>
        <dbReference type="EMBL" id="KAG1767716.1"/>
    </source>
</evidence>
<evidence type="ECO:0000313" key="4">
    <source>
        <dbReference type="Proteomes" id="UP000714275"/>
    </source>
</evidence>
<gene>
    <name evidence="3" type="ORF">EV702DRAFT_1035909</name>
</gene>
<dbReference type="InterPro" id="IPR006671">
    <property type="entry name" value="Cyclin_N"/>
</dbReference>
<accession>A0A9P6ZII7</accession>
<dbReference type="Gene3D" id="1.10.472.10">
    <property type="entry name" value="Cyclin-like"/>
    <property type="match status" value="1"/>
</dbReference>
<evidence type="ECO:0000259" key="2">
    <source>
        <dbReference type="Pfam" id="PF00134"/>
    </source>
</evidence>
<comment type="caution">
    <text evidence="3">The sequence shown here is derived from an EMBL/GenBank/DDBJ whole genome shotgun (WGS) entry which is preliminary data.</text>
</comment>
<feature type="compositionally biased region" description="Polar residues" evidence="1">
    <location>
        <begin position="262"/>
        <end position="293"/>
    </location>
</feature>
<feature type="region of interest" description="Disordered" evidence="1">
    <location>
        <begin position="220"/>
        <end position="249"/>
    </location>
</feature>
<dbReference type="CDD" id="cd20557">
    <property type="entry name" value="CYCLIN_ScPCL1-like"/>
    <property type="match status" value="1"/>
</dbReference>
<reference evidence="3" key="1">
    <citation type="journal article" date="2020" name="New Phytol.">
        <title>Comparative genomics reveals dynamic genome evolution in host specialist ectomycorrhizal fungi.</title>
        <authorList>
            <person name="Lofgren L.A."/>
            <person name="Nguyen N.H."/>
            <person name="Vilgalys R."/>
            <person name="Ruytinx J."/>
            <person name="Liao H.L."/>
            <person name="Branco S."/>
            <person name="Kuo A."/>
            <person name="LaButti K."/>
            <person name="Lipzen A."/>
            <person name="Andreopoulos W."/>
            <person name="Pangilinan J."/>
            <person name="Riley R."/>
            <person name="Hundley H."/>
            <person name="Na H."/>
            <person name="Barry K."/>
            <person name="Grigoriev I.V."/>
            <person name="Stajich J.E."/>
            <person name="Kennedy P.G."/>
        </authorList>
    </citation>
    <scope>NUCLEOTIDE SEQUENCE</scope>
    <source>
        <strain evidence="3">DOB743</strain>
    </source>
</reference>
<dbReference type="GO" id="GO:0016538">
    <property type="term" value="F:cyclin-dependent protein serine/threonine kinase regulator activity"/>
    <property type="evidence" value="ECO:0007669"/>
    <property type="project" value="TreeGrafter"/>
</dbReference>
<dbReference type="PANTHER" id="PTHR15615:SF10">
    <property type="entry name" value="PHO85 CYCLIN-2-RELATED"/>
    <property type="match status" value="1"/>
</dbReference>
<dbReference type="Pfam" id="PF00134">
    <property type="entry name" value="Cyclin_N"/>
    <property type="match status" value="1"/>
</dbReference>
<dbReference type="SUPFAM" id="SSF47954">
    <property type="entry name" value="Cyclin-like"/>
    <property type="match status" value="1"/>
</dbReference>
<organism evidence="3 4">
    <name type="scientific">Suillus placidus</name>
    <dbReference type="NCBI Taxonomy" id="48579"/>
    <lineage>
        <taxon>Eukaryota</taxon>
        <taxon>Fungi</taxon>
        <taxon>Dikarya</taxon>
        <taxon>Basidiomycota</taxon>
        <taxon>Agaricomycotina</taxon>
        <taxon>Agaricomycetes</taxon>
        <taxon>Agaricomycetidae</taxon>
        <taxon>Boletales</taxon>
        <taxon>Suillineae</taxon>
        <taxon>Suillaceae</taxon>
        <taxon>Suillus</taxon>
    </lineage>
</organism>
<feature type="domain" description="Cyclin N-terminal" evidence="2">
    <location>
        <begin position="87"/>
        <end position="184"/>
    </location>
</feature>
<evidence type="ECO:0000256" key="1">
    <source>
        <dbReference type="SAM" id="MobiDB-lite"/>
    </source>
</evidence>
<feature type="region of interest" description="Disordered" evidence="1">
    <location>
        <begin position="262"/>
        <end position="353"/>
    </location>
</feature>
<feature type="region of interest" description="Disordered" evidence="1">
    <location>
        <begin position="401"/>
        <end position="422"/>
    </location>
</feature>
<dbReference type="OrthoDB" id="10250320at2759"/>
<feature type="compositionally biased region" description="Low complexity" evidence="1">
    <location>
        <begin position="301"/>
        <end position="313"/>
    </location>
</feature>
<dbReference type="Proteomes" id="UP000714275">
    <property type="component" value="Unassembled WGS sequence"/>
</dbReference>
<proteinExistence type="predicted"/>
<dbReference type="AlphaFoldDB" id="A0A9P6ZII7"/>
<dbReference type="GO" id="GO:0005634">
    <property type="term" value="C:nucleus"/>
    <property type="evidence" value="ECO:0007669"/>
    <property type="project" value="TreeGrafter"/>
</dbReference>
<name>A0A9P6ZII7_9AGAM</name>
<dbReference type="PANTHER" id="PTHR15615">
    <property type="match status" value="1"/>
</dbReference>
<sequence>MSLDRRHPASLLPRSLHNPYLVELMRRPVSMEMISYIAHQASRAIMINEQLPAPSALPTPPTTPIKAPFSETQDVAPPAPVAPKLPSLVSFIVRLVNRSNVQVPTLLTTLIYLHRVRVKVPAMTKGIPCTRHRVFLATLIVAAKYLNDSSPKNTHWATYAEHFDLPEVNLMEEQLLYILGYDLRFDEHEACIHFAPFIPTRIVCPLTPQQQETRAAAVERVSKAGKARAQAQLPTPPSEVPPPPPIGSSIVSTVRGIARRLSSSRLGGTQGRSSCIASPISSVHSCDSSSATDSEMESLIEDSGSSSDSASSVSDDEQEADEKPSVIRKQFVLGGIPPQAHREGRKVSEAGSVRSIATVRAGDSPSPSPQNPPAPLETCTIRVVNRAAVPGKRASSYVYGMSSDNQNRSDADSAGGSGVPASRMKASVSMSSNGFLSRMWSAAIKGQEKEKPTCDLSGKGSVGLPVVSIVEPAERHPPGHGASAFHRLVHSRSAIFRATANQNLLDV</sequence>
<dbReference type="EMBL" id="JABBWD010000084">
    <property type="protein sequence ID" value="KAG1767716.1"/>
    <property type="molecule type" value="Genomic_DNA"/>
</dbReference>
<protein>
    <recommendedName>
        <fullName evidence="2">Cyclin N-terminal domain-containing protein</fullName>
    </recommendedName>
</protein>
<feature type="compositionally biased region" description="Pro residues" evidence="1">
    <location>
        <begin position="234"/>
        <end position="246"/>
    </location>
</feature>